<dbReference type="AlphaFoldDB" id="A0A0W8FF11"/>
<organism evidence="3">
    <name type="scientific">hydrocarbon metagenome</name>
    <dbReference type="NCBI Taxonomy" id="938273"/>
    <lineage>
        <taxon>unclassified sequences</taxon>
        <taxon>metagenomes</taxon>
        <taxon>ecological metagenomes</taxon>
    </lineage>
</organism>
<gene>
    <name evidence="3" type="ORF">ASZ90_010808</name>
</gene>
<evidence type="ECO:0000313" key="3">
    <source>
        <dbReference type="EMBL" id="KUG19485.1"/>
    </source>
</evidence>
<dbReference type="EMBL" id="LNQE01001285">
    <property type="protein sequence ID" value="KUG19485.1"/>
    <property type="molecule type" value="Genomic_DNA"/>
</dbReference>
<name>A0A0W8FF11_9ZZZZ</name>
<comment type="caution">
    <text evidence="3">The sequence shown here is derived from an EMBL/GenBank/DDBJ whole genome shotgun (WGS) entry which is preliminary data.</text>
</comment>
<sequence>MTQTVKRSTGIPGLDLTLDGGFPVGGRIVVYGSPLSGLHLMAKQFWRTESDDTGSYLMLDADVEPGMVDAGRLSTRELAASLEGDRIVVDSLSTLLLRDGMDAAYEFFTQAARSALERQANIMYILYQGLHTPWEEARLMRAADIFIILREELHGNEFERTLAVQKIRGMQVPQRVVPFHMMPKGLELSTTSRVV</sequence>
<protein>
    <submittedName>
        <fullName evidence="3">Uncharacterized protein</fullName>
    </submittedName>
</protein>
<evidence type="ECO:0000256" key="2">
    <source>
        <dbReference type="ARBA" id="ARBA00022840"/>
    </source>
</evidence>
<dbReference type="PANTHER" id="PTHR43637">
    <property type="entry name" value="UPF0273 PROTEIN TM_0370"/>
    <property type="match status" value="1"/>
</dbReference>
<keyword evidence="2" id="KW-0067">ATP-binding</keyword>
<dbReference type="InterPro" id="IPR055549">
    <property type="entry name" value="DUF7125"/>
</dbReference>
<reference evidence="3" key="1">
    <citation type="journal article" date="2015" name="Proc. Natl. Acad. Sci. U.S.A.">
        <title>Networks of energetic and metabolic interactions define dynamics in microbial communities.</title>
        <authorList>
            <person name="Embree M."/>
            <person name="Liu J.K."/>
            <person name="Al-Bassam M.M."/>
            <person name="Zengler K."/>
        </authorList>
    </citation>
    <scope>NUCLEOTIDE SEQUENCE</scope>
</reference>
<accession>A0A0W8FF11</accession>
<dbReference type="Pfam" id="PF23442">
    <property type="entry name" value="DUF7125"/>
    <property type="match status" value="1"/>
</dbReference>
<evidence type="ECO:0000256" key="1">
    <source>
        <dbReference type="ARBA" id="ARBA00022741"/>
    </source>
</evidence>
<dbReference type="GO" id="GO:0005524">
    <property type="term" value="F:ATP binding"/>
    <property type="evidence" value="ECO:0007669"/>
    <property type="project" value="UniProtKB-KW"/>
</dbReference>
<keyword evidence="1" id="KW-0547">Nucleotide-binding</keyword>
<dbReference type="Gene3D" id="3.40.50.300">
    <property type="entry name" value="P-loop containing nucleotide triphosphate hydrolases"/>
    <property type="match status" value="2"/>
</dbReference>
<dbReference type="SUPFAM" id="SSF52540">
    <property type="entry name" value="P-loop containing nucleoside triphosphate hydrolases"/>
    <property type="match status" value="1"/>
</dbReference>
<proteinExistence type="predicted"/>
<dbReference type="InterPro" id="IPR027417">
    <property type="entry name" value="P-loop_NTPase"/>
</dbReference>